<gene>
    <name evidence="4" type="ORF">AVEN_210396_1</name>
    <name evidence="2" type="ORF">AVEN_230098_1</name>
    <name evidence="3" type="ORF">AVEN_71739_1</name>
</gene>
<evidence type="ECO:0000256" key="1">
    <source>
        <dbReference type="SAM" id="MobiDB-lite"/>
    </source>
</evidence>
<evidence type="ECO:0000313" key="3">
    <source>
        <dbReference type="EMBL" id="GBM47033.1"/>
    </source>
</evidence>
<sequence length="46" mass="4870">MKTHTHKIIGWNDKPPTPVSKPVTPTSSGSTTPSSSGIKPHPKHAL</sequence>
<proteinExistence type="predicted"/>
<name>A0A4Y2G090_ARAVE</name>
<dbReference type="AlphaFoldDB" id="A0A4Y2G090"/>
<feature type="compositionally biased region" description="Low complexity" evidence="1">
    <location>
        <begin position="20"/>
        <end position="37"/>
    </location>
</feature>
<evidence type="ECO:0000313" key="4">
    <source>
        <dbReference type="EMBL" id="GBM47169.1"/>
    </source>
</evidence>
<dbReference type="EMBL" id="BGPR01252720">
    <property type="protein sequence ID" value="GBM47169.1"/>
    <property type="molecule type" value="Genomic_DNA"/>
</dbReference>
<keyword evidence="5" id="KW-1185">Reference proteome</keyword>
<protein>
    <submittedName>
        <fullName evidence="3">Uncharacterized protein</fullName>
    </submittedName>
</protein>
<accession>A0A4Y2G090</accession>
<dbReference type="EMBL" id="BGPR01252636">
    <property type="protein sequence ID" value="GBM46929.1"/>
    <property type="molecule type" value="Genomic_DNA"/>
</dbReference>
<comment type="caution">
    <text evidence="3">The sequence shown here is derived from an EMBL/GenBank/DDBJ whole genome shotgun (WGS) entry which is preliminary data.</text>
</comment>
<feature type="region of interest" description="Disordered" evidence="1">
    <location>
        <begin position="1"/>
        <end position="46"/>
    </location>
</feature>
<evidence type="ECO:0000313" key="5">
    <source>
        <dbReference type="Proteomes" id="UP000499080"/>
    </source>
</evidence>
<evidence type="ECO:0000313" key="2">
    <source>
        <dbReference type="EMBL" id="GBM46929.1"/>
    </source>
</evidence>
<dbReference type="Proteomes" id="UP000499080">
    <property type="component" value="Unassembled WGS sequence"/>
</dbReference>
<reference evidence="3 5" key="1">
    <citation type="journal article" date="2019" name="Sci. Rep.">
        <title>Orb-weaving spider Araneus ventricosus genome elucidates the spidroin gene catalogue.</title>
        <authorList>
            <person name="Kono N."/>
            <person name="Nakamura H."/>
            <person name="Ohtoshi R."/>
            <person name="Moran D.A.P."/>
            <person name="Shinohara A."/>
            <person name="Yoshida Y."/>
            <person name="Fujiwara M."/>
            <person name="Mori M."/>
            <person name="Tomita M."/>
            <person name="Arakawa K."/>
        </authorList>
    </citation>
    <scope>NUCLEOTIDE SEQUENCE [LARGE SCALE GENOMIC DNA]</scope>
</reference>
<organism evidence="3 5">
    <name type="scientific">Araneus ventricosus</name>
    <name type="common">Orbweaver spider</name>
    <name type="synonym">Epeira ventricosa</name>
    <dbReference type="NCBI Taxonomy" id="182803"/>
    <lineage>
        <taxon>Eukaryota</taxon>
        <taxon>Metazoa</taxon>
        <taxon>Ecdysozoa</taxon>
        <taxon>Arthropoda</taxon>
        <taxon>Chelicerata</taxon>
        <taxon>Arachnida</taxon>
        <taxon>Araneae</taxon>
        <taxon>Araneomorphae</taxon>
        <taxon>Entelegynae</taxon>
        <taxon>Araneoidea</taxon>
        <taxon>Araneidae</taxon>
        <taxon>Araneus</taxon>
    </lineage>
</organism>
<dbReference type="EMBL" id="BGPR01252669">
    <property type="protein sequence ID" value="GBM47033.1"/>
    <property type="molecule type" value="Genomic_DNA"/>
</dbReference>
<feature type="non-terminal residue" evidence="3">
    <location>
        <position position="46"/>
    </location>
</feature>